<name>A0A2P2PDT5_RHIMU</name>
<protein>
    <submittedName>
        <fullName evidence="1">Uncharacterized protein</fullName>
    </submittedName>
</protein>
<dbReference type="EMBL" id="GGEC01072411">
    <property type="protein sequence ID" value="MBX52895.1"/>
    <property type="molecule type" value="Transcribed_RNA"/>
</dbReference>
<organism evidence="1">
    <name type="scientific">Rhizophora mucronata</name>
    <name type="common">Asiatic mangrove</name>
    <dbReference type="NCBI Taxonomy" id="61149"/>
    <lineage>
        <taxon>Eukaryota</taxon>
        <taxon>Viridiplantae</taxon>
        <taxon>Streptophyta</taxon>
        <taxon>Embryophyta</taxon>
        <taxon>Tracheophyta</taxon>
        <taxon>Spermatophyta</taxon>
        <taxon>Magnoliopsida</taxon>
        <taxon>eudicotyledons</taxon>
        <taxon>Gunneridae</taxon>
        <taxon>Pentapetalae</taxon>
        <taxon>rosids</taxon>
        <taxon>fabids</taxon>
        <taxon>Malpighiales</taxon>
        <taxon>Rhizophoraceae</taxon>
        <taxon>Rhizophora</taxon>
    </lineage>
</organism>
<dbReference type="AlphaFoldDB" id="A0A2P2PDT5"/>
<proteinExistence type="predicted"/>
<sequence length="27" mass="3063">MRRIWLQRRASGTCARDGGAITRFLVA</sequence>
<evidence type="ECO:0000313" key="1">
    <source>
        <dbReference type="EMBL" id="MBX52895.1"/>
    </source>
</evidence>
<accession>A0A2P2PDT5</accession>
<reference evidence="1" key="1">
    <citation type="submission" date="2018-02" db="EMBL/GenBank/DDBJ databases">
        <title>Rhizophora mucronata_Transcriptome.</title>
        <authorList>
            <person name="Meera S.P."/>
            <person name="Sreeshan A."/>
            <person name="Augustine A."/>
        </authorList>
    </citation>
    <scope>NUCLEOTIDE SEQUENCE</scope>
    <source>
        <tissue evidence="1">Leaf</tissue>
    </source>
</reference>